<keyword evidence="8" id="KW-1185">Reference proteome</keyword>
<feature type="coiled-coil region" evidence="3">
    <location>
        <begin position="523"/>
        <end position="582"/>
    </location>
</feature>
<dbReference type="Gene3D" id="1.20.1270.60">
    <property type="entry name" value="Arfaptin homology (AH) domain/BAR domain"/>
    <property type="match status" value="1"/>
</dbReference>
<dbReference type="OrthoDB" id="79452at2759"/>
<dbReference type="SUPFAM" id="SSF103657">
    <property type="entry name" value="BAR/IMD domain-like"/>
    <property type="match status" value="1"/>
</dbReference>
<dbReference type="SUPFAM" id="SSF48350">
    <property type="entry name" value="GTPase activation domain, GAP"/>
    <property type="match status" value="1"/>
</dbReference>
<feature type="compositionally biased region" description="Low complexity" evidence="4">
    <location>
        <begin position="46"/>
        <end position="63"/>
    </location>
</feature>
<dbReference type="SMART" id="SM00324">
    <property type="entry name" value="RhoGAP"/>
    <property type="match status" value="1"/>
</dbReference>
<evidence type="ECO:0000313" key="7">
    <source>
        <dbReference type="EMBL" id="GHJ88503.1"/>
    </source>
</evidence>
<evidence type="ECO:0000259" key="6">
    <source>
        <dbReference type="PROSITE" id="PS51741"/>
    </source>
</evidence>
<feature type="compositionally biased region" description="Low complexity" evidence="4">
    <location>
        <begin position="365"/>
        <end position="385"/>
    </location>
</feature>
<feature type="domain" description="Rho-GAP" evidence="5">
    <location>
        <begin position="821"/>
        <end position="1013"/>
    </location>
</feature>
<comment type="caution">
    <text evidence="7">The sequence shown here is derived from an EMBL/GenBank/DDBJ whole genome shotgun (WGS) entry which is preliminary data.</text>
</comment>
<proteinExistence type="predicted"/>
<dbReference type="InterPro" id="IPR000198">
    <property type="entry name" value="RhoGAP_dom"/>
</dbReference>
<feature type="compositionally biased region" description="Polar residues" evidence="4">
    <location>
        <begin position="245"/>
        <end position="256"/>
    </location>
</feature>
<evidence type="ECO:0000259" key="5">
    <source>
        <dbReference type="PROSITE" id="PS50238"/>
    </source>
</evidence>
<evidence type="ECO:0008006" key="9">
    <source>
        <dbReference type="Google" id="ProtNLM"/>
    </source>
</evidence>
<evidence type="ECO:0000256" key="3">
    <source>
        <dbReference type="SAM" id="Coils"/>
    </source>
</evidence>
<dbReference type="InterPro" id="IPR008936">
    <property type="entry name" value="Rho_GTPase_activation_prot"/>
</dbReference>
<feature type="compositionally biased region" description="Polar residues" evidence="4">
    <location>
        <begin position="265"/>
        <end position="283"/>
    </location>
</feature>
<dbReference type="Pfam" id="PF00620">
    <property type="entry name" value="RhoGAP"/>
    <property type="match status" value="1"/>
</dbReference>
<evidence type="ECO:0000256" key="4">
    <source>
        <dbReference type="SAM" id="MobiDB-lite"/>
    </source>
</evidence>
<keyword evidence="2 3" id="KW-0175">Coiled coil</keyword>
<evidence type="ECO:0000313" key="8">
    <source>
        <dbReference type="Proteomes" id="UP000620104"/>
    </source>
</evidence>
<dbReference type="InterPro" id="IPR001060">
    <property type="entry name" value="FCH_dom"/>
</dbReference>
<dbReference type="AlphaFoldDB" id="A0A8H3TX85"/>
<feature type="compositionally biased region" description="Low complexity" evidence="4">
    <location>
        <begin position="293"/>
        <end position="306"/>
    </location>
</feature>
<feature type="domain" description="F-BAR" evidence="6">
    <location>
        <begin position="425"/>
        <end position="719"/>
    </location>
</feature>
<feature type="region of interest" description="Disordered" evidence="4">
    <location>
        <begin position="590"/>
        <end position="639"/>
    </location>
</feature>
<dbReference type="Proteomes" id="UP000620104">
    <property type="component" value="Unassembled WGS sequence"/>
</dbReference>
<reference evidence="7" key="1">
    <citation type="submission" date="2020-07" db="EMBL/GenBank/DDBJ databases">
        <title>Draft Genome Sequence of a Deep-Sea Yeast, Naganishia (Cryptococcus) liquefaciens strain N6.</title>
        <authorList>
            <person name="Han Y.W."/>
            <person name="Kajitani R."/>
            <person name="Morimoto H."/>
            <person name="Parhat M."/>
            <person name="Tsubouchi H."/>
            <person name="Bakenova O."/>
            <person name="Ogata M."/>
            <person name="Argunhan B."/>
            <person name="Aoki R."/>
            <person name="Kajiwara S."/>
            <person name="Itoh T."/>
            <person name="Iwasaki H."/>
        </authorList>
    </citation>
    <scope>NUCLEOTIDE SEQUENCE</scope>
    <source>
        <strain evidence="7">N6</strain>
    </source>
</reference>
<dbReference type="GO" id="GO:0005096">
    <property type="term" value="F:GTPase activator activity"/>
    <property type="evidence" value="ECO:0007669"/>
    <property type="project" value="UniProtKB-KW"/>
</dbReference>
<dbReference type="Gene3D" id="1.10.555.10">
    <property type="entry name" value="Rho GTPase activation protein"/>
    <property type="match status" value="1"/>
</dbReference>
<accession>A0A8H3TX85</accession>
<feature type="region of interest" description="Disordered" evidence="4">
    <location>
        <begin position="1"/>
        <end position="102"/>
    </location>
</feature>
<evidence type="ECO:0000256" key="1">
    <source>
        <dbReference type="ARBA" id="ARBA00022468"/>
    </source>
</evidence>
<keyword evidence="1" id="KW-0343">GTPase activation</keyword>
<sequence length="1028" mass="110811">MSSQRQQYASELSPNPQQRQQQYQEYSSYPSRSPNAPPYLDAPPRANSDSSSSLYSLSAYSNDIQGQPIQSPYAQTSGLQPLQASASTGSSQSGGAGQGAMNLDDYLEELRGAGDQRGLAGLVISDNAGGMGSRSAPVSGKASPANISGGSQPANRSNTFDPDPIPLSSSMSSTTSSLSQYSTQQTHAQGSAIGNSAPPIVPGSLPERDSSLQHIPAATDLAPPAPQMQKLPSSERERDLRRISSDSAGSNDTYSGTEGRDLNMRTPTASSMTGGQNVKQENLPSRLGSASHPGPADAQAGAQQGQTKIGMPGGTPLFDLSSAATFAGPPIDISDDPAASSAATQRTVQRGSTGLTSPPPQSQISHGVSSPSMTSTSTSNTSDYLTAASSTGTKAAMASMGGVAGLGIGMPQSGGIGSSPSESRLTFDEGLLRTLCDLDCALPLITERIKQSMTSCRQIAAFFRSRAELEDKYARGMNELVRGSADSYSRAFCKAGTFVEAFNSTLRVHDTLAQNRLRFAQRLMEMSEELTNLAKEGERLRKLHKEAGTRYEKNVQEAEFLMEKAKQRFDNTAEELERILVTKEGESLKDASESSFAGKEPKRGGIGKAMSKGLFKAKNPAQIQRQEDETRARMNSASEQFKRAVQENQAVKQEFFNLHLPKILRQMKECADELDMGCQYHMSRYAYLFETTLLADGSAVLPVTEENGDKAGLKAIVETIDNRNDFKTFMQNFTVARGSQRGPSRNVPYDDGSLPAMPPHVHASHYGMAQPAQQAYSQSTQQYQLATSSVYSNGDSLNSRHSQGFNMSAQPPNSSGMTFGVELSEQAVVAGTEIPKVVQKCTEAIEAFGLDQVGIYRLSGTTSKVQALKAALDQDIDNTNVMSDEWSGDINVIASVLKQWFRELPEPLLTHGLYQGFIEAARYENDRLRHIRLHEQVNELPDANYATLKHFMGHLDKIRSMEKINHMSVSNLSIVFGPTLLGAPPEMGSLNLEHMSFQCKAIETILLKYKEIFVEEEDTSGSAAAGNQ</sequence>
<feature type="compositionally biased region" description="Polar residues" evidence="4">
    <location>
        <begin position="1"/>
        <end position="12"/>
    </location>
</feature>
<dbReference type="InterPro" id="IPR027267">
    <property type="entry name" value="AH/BAR_dom_sf"/>
</dbReference>
<evidence type="ECO:0000256" key="2">
    <source>
        <dbReference type="PROSITE-ProRule" id="PRU01077"/>
    </source>
</evidence>
<feature type="compositionally biased region" description="Polar residues" evidence="4">
    <location>
        <begin position="145"/>
        <end position="160"/>
    </location>
</feature>
<dbReference type="PANTHER" id="PTHR23176:SF134">
    <property type="entry name" value="RHO-TYPE GTPASE-ACTIVATING PROTEIN"/>
    <property type="match status" value="1"/>
</dbReference>
<feature type="compositionally biased region" description="Basic and acidic residues" evidence="4">
    <location>
        <begin position="233"/>
        <end position="244"/>
    </location>
</feature>
<feature type="compositionally biased region" description="Polar residues" evidence="4">
    <location>
        <begin position="64"/>
        <end position="82"/>
    </location>
</feature>
<dbReference type="PROSITE" id="PS50238">
    <property type="entry name" value="RHOGAP"/>
    <property type="match status" value="1"/>
</dbReference>
<feature type="region of interest" description="Disordered" evidence="4">
    <location>
        <begin position="123"/>
        <end position="385"/>
    </location>
</feature>
<feature type="compositionally biased region" description="Low complexity" evidence="4">
    <location>
        <begin position="168"/>
        <end position="186"/>
    </location>
</feature>
<dbReference type="Pfam" id="PF00611">
    <property type="entry name" value="FCH"/>
    <property type="match status" value="1"/>
</dbReference>
<dbReference type="InterPro" id="IPR031160">
    <property type="entry name" value="F_BAR_dom"/>
</dbReference>
<dbReference type="GO" id="GO:0007165">
    <property type="term" value="P:signal transduction"/>
    <property type="evidence" value="ECO:0007669"/>
    <property type="project" value="InterPro"/>
</dbReference>
<dbReference type="PROSITE" id="PS51741">
    <property type="entry name" value="F_BAR"/>
    <property type="match status" value="1"/>
</dbReference>
<dbReference type="PANTHER" id="PTHR23176">
    <property type="entry name" value="RHO/RAC/CDC GTPASE-ACTIVATING PROTEIN"/>
    <property type="match status" value="1"/>
</dbReference>
<gene>
    <name evidence="7" type="ORF">NliqN6_4905</name>
</gene>
<organism evidence="7 8">
    <name type="scientific">Naganishia liquefaciens</name>
    <dbReference type="NCBI Taxonomy" id="104408"/>
    <lineage>
        <taxon>Eukaryota</taxon>
        <taxon>Fungi</taxon>
        <taxon>Dikarya</taxon>
        <taxon>Basidiomycota</taxon>
        <taxon>Agaricomycotina</taxon>
        <taxon>Tremellomycetes</taxon>
        <taxon>Filobasidiales</taxon>
        <taxon>Filobasidiaceae</taxon>
        <taxon>Naganishia</taxon>
    </lineage>
</organism>
<dbReference type="InterPro" id="IPR050729">
    <property type="entry name" value="Rho-GAP"/>
</dbReference>
<feature type="compositionally biased region" description="Polar residues" evidence="4">
    <location>
        <begin position="344"/>
        <end position="356"/>
    </location>
</feature>
<feature type="compositionally biased region" description="Low complexity" evidence="4">
    <location>
        <begin position="13"/>
        <end position="34"/>
    </location>
</feature>
<dbReference type="FunFam" id="1.10.555.10:FF:000077">
    <property type="entry name" value="GTPase activating protein"/>
    <property type="match status" value="1"/>
</dbReference>
<dbReference type="GO" id="GO:0005737">
    <property type="term" value="C:cytoplasm"/>
    <property type="evidence" value="ECO:0007669"/>
    <property type="project" value="TreeGrafter"/>
</dbReference>
<dbReference type="EMBL" id="BLZA01000030">
    <property type="protein sequence ID" value="GHJ88503.1"/>
    <property type="molecule type" value="Genomic_DNA"/>
</dbReference>
<feature type="compositionally biased region" description="Low complexity" evidence="4">
    <location>
        <begin position="329"/>
        <end position="343"/>
    </location>
</feature>
<name>A0A8H3TX85_9TREE</name>
<protein>
    <recommendedName>
        <fullName evidence="9">Rho-GAP domain-containing protein</fullName>
    </recommendedName>
</protein>